<dbReference type="Pfam" id="PF04167">
    <property type="entry name" value="DUF402"/>
    <property type="match status" value="1"/>
</dbReference>
<dbReference type="InterPro" id="IPR035930">
    <property type="entry name" value="FomD-like_sf"/>
</dbReference>
<protein>
    <submittedName>
        <fullName evidence="2">DUF402 domain-containing protein</fullName>
    </submittedName>
</protein>
<dbReference type="EMBL" id="JAGYPG010000002">
    <property type="protein sequence ID" value="MBS4195963.1"/>
    <property type="molecule type" value="Genomic_DNA"/>
</dbReference>
<dbReference type="SUPFAM" id="SSF159234">
    <property type="entry name" value="FomD-like"/>
    <property type="match status" value="1"/>
</dbReference>
<name>A0A942YGB5_9BACI</name>
<keyword evidence="3" id="KW-1185">Reference proteome</keyword>
<accession>A0A942YGB5</accession>
<feature type="domain" description="DUF402" evidence="1">
    <location>
        <begin position="64"/>
        <end position="162"/>
    </location>
</feature>
<proteinExistence type="predicted"/>
<dbReference type="RefSeq" id="WP_213125131.1">
    <property type="nucleotide sequence ID" value="NZ_JAGYPG010000002.1"/>
</dbReference>
<sequence>MLKRKYGDRSEWKRVLKREYIQSFLNTEEFKGYVSLLHIEKVKDPLSVNYDGKKVCIADDGYIWLQHFPIEEHYSLTTMFDPQGNIVQWYVDICLQCGIENNVPWMDDLFLDIVILPTGEIIEKDADEIDEALSKGIIDKLQYKMAWKEANKLYKLISNNEFDLMKFSKNHKEILLKKVNQ</sequence>
<comment type="caution">
    <text evidence="2">The sequence shown here is derived from an EMBL/GenBank/DDBJ whole genome shotgun (WGS) entry which is preliminary data.</text>
</comment>
<evidence type="ECO:0000313" key="2">
    <source>
        <dbReference type="EMBL" id="MBS4195963.1"/>
    </source>
</evidence>
<dbReference type="Proteomes" id="UP000681414">
    <property type="component" value="Unassembled WGS sequence"/>
</dbReference>
<organism evidence="2 3">
    <name type="scientific">Lederbergia citri</name>
    <dbReference type="NCBI Taxonomy" id="2833580"/>
    <lineage>
        <taxon>Bacteria</taxon>
        <taxon>Bacillati</taxon>
        <taxon>Bacillota</taxon>
        <taxon>Bacilli</taxon>
        <taxon>Bacillales</taxon>
        <taxon>Bacillaceae</taxon>
        <taxon>Lederbergia</taxon>
    </lineage>
</organism>
<dbReference type="InterPro" id="IPR007295">
    <property type="entry name" value="DUF402"/>
</dbReference>
<reference evidence="2 3" key="1">
    <citation type="submission" date="2021-05" db="EMBL/GenBank/DDBJ databases">
        <title>Novel Bacillus species.</title>
        <authorList>
            <person name="Liu G."/>
        </authorList>
    </citation>
    <scope>NUCLEOTIDE SEQUENCE [LARGE SCALE GENOMIC DNA]</scope>
    <source>
        <strain evidence="3">FJAT-49780</strain>
    </source>
</reference>
<evidence type="ECO:0000259" key="1">
    <source>
        <dbReference type="Pfam" id="PF04167"/>
    </source>
</evidence>
<dbReference type="PANTHER" id="PTHR41271:SF1">
    <property type="entry name" value="DUF402 DOMAIN-CONTAINING PROTEIN"/>
    <property type="match status" value="1"/>
</dbReference>
<gene>
    <name evidence="2" type="ORF">KHA97_12925</name>
</gene>
<evidence type="ECO:0000313" key="3">
    <source>
        <dbReference type="Proteomes" id="UP000681414"/>
    </source>
</evidence>
<dbReference type="PANTHER" id="PTHR41271">
    <property type="entry name" value="DUF402 DOMAIN-CONTAINING PROTEIN"/>
    <property type="match status" value="1"/>
</dbReference>
<dbReference type="AlphaFoldDB" id="A0A942YGB5"/>
<dbReference type="Gene3D" id="2.40.380.10">
    <property type="entry name" value="FomD-like"/>
    <property type="match status" value="1"/>
</dbReference>